<feature type="transmembrane region" description="Helical" evidence="1">
    <location>
        <begin position="174"/>
        <end position="195"/>
    </location>
</feature>
<keyword evidence="1" id="KW-0812">Transmembrane</keyword>
<organism evidence="2 3">
    <name type="scientific">Cercospora beticola</name>
    <name type="common">Sugarbeet leaf spot fungus</name>
    <dbReference type="NCBI Taxonomy" id="122368"/>
    <lineage>
        <taxon>Eukaryota</taxon>
        <taxon>Fungi</taxon>
        <taxon>Dikarya</taxon>
        <taxon>Ascomycota</taxon>
        <taxon>Pezizomycotina</taxon>
        <taxon>Dothideomycetes</taxon>
        <taxon>Dothideomycetidae</taxon>
        <taxon>Mycosphaerellales</taxon>
        <taxon>Mycosphaerellaceae</taxon>
        <taxon>Cercospora</taxon>
    </lineage>
</organism>
<accession>A0A2G5I318</accession>
<evidence type="ECO:0000256" key="1">
    <source>
        <dbReference type="SAM" id="Phobius"/>
    </source>
</evidence>
<protein>
    <submittedName>
        <fullName evidence="2">Uncharacterized protein</fullName>
    </submittedName>
</protein>
<dbReference type="EMBL" id="LKMD01000101">
    <property type="protein sequence ID" value="PIA99194.1"/>
    <property type="molecule type" value="Genomic_DNA"/>
</dbReference>
<proteinExistence type="predicted"/>
<evidence type="ECO:0000313" key="2">
    <source>
        <dbReference type="EMBL" id="PIA99194.1"/>
    </source>
</evidence>
<keyword evidence="1" id="KW-0472">Membrane</keyword>
<sequence length="236" mass="24754">MNSASYCATDSLLNLETSLLFFLTEAFSVNAATNVHGLEQLRIGHRVVSEFAVKWLLAIDLILVVDFEEIATFDSLHHSTEWLEVAHALEGVEGLQWEWLVLMTASLLQQELVDGKVGIREVELDLATDLSSVAALFLALVPGTNVALAIVAAATSTAPASTASTPATATSTTAVLLPAITVVASISAITLVAVVARSPTSVWVTVIVIICILLLCGLVVAAIGLFCGAVGSLSWL</sequence>
<keyword evidence="1" id="KW-1133">Transmembrane helix</keyword>
<feature type="transmembrane region" description="Helical" evidence="1">
    <location>
        <begin position="133"/>
        <end position="154"/>
    </location>
</feature>
<feature type="transmembrane region" description="Helical" evidence="1">
    <location>
        <begin position="202"/>
        <end position="235"/>
    </location>
</feature>
<evidence type="ECO:0000313" key="3">
    <source>
        <dbReference type="Proteomes" id="UP000230605"/>
    </source>
</evidence>
<gene>
    <name evidence="2" type="ORF">CB0940_03160</name>
</gene>
<comment type="caution">
    <text evidence="2">The sequence shown here is derived from an EMBL/GenBank/DDBJ whole genome shotgun (WGS) entry which is preliminary data.</text>
</comment>
<dbReference type="AlphaFoldDB" id="A0A2G5I318"/>
<reference evidence="2 3" key="1">
    <citation type="submission" date="2015-10" db="EMBL/GenBank/DDBJ databases">
        <title>The cercosporin biosynthetic gene cluster was horizontally transferred to several fungal lineages and shown to be expanded in Cercospora beticola based on microsynteny with recipient genomes.</title>
        <authorList>
            <person name="De Jonge R."/>
            <person name="Ebert M.K."/>
            <person name="Suttle J.C."/>
            <person name="Jurick Ii W.M."/>
            <person name="Secor G.A."/>
            <person name="Thomma B.P."/>
            <person name="Van De Peer Y."/>
            <person name="Bolton M.D."/>
        </authorList>
    </citation>
    <scope>NUCLEOTIDE SEQUENCE [LARGE SCALE GENOMIC DNA]</scope>
    <source>
        <strain evidence="2 3">09-40</strain>
    </source>
</reference>
<name>A0A2G5I318_CERBT</name>
<dbReference type="Proteomes" id="UP000230605">
    <property type="component" value="Chromosome 3"/>
</dbReference>